<comment type="caution">
    <text evidence="2">The sequence shown here is derived from an EMBL/GenBank/DDBJ whole genome shotgun (WGS) entry which is preliminary data.</text>
</comment>
<evidence type="ECO:0000256" key="1">
    <source>
        <dbReference type="SAM" id="MobiDB-lite"/>
    </source>
</evidence>
<accession>A0A7J7JI03</accession>
<protein>
    <submittedName>
        <fullName evidence="2">Uncharacterized protein</fullName>
    </submittedName>
</protein>
<gene>
    <name evidence="2" type="ORF">EB796_015783</name>
</gene>
<feature type="compositionally biased region" description="Polar residues" evidence="1">
    <location>
        <begin position="1"/>
        <end position="10"/>
    </location>
</feature>
<reference evidence="2" key="1">
    <citation type="submission" date="2020-06" db="EMBL/GenBank/DDBJ databases">
        <title>Draft genome of Bugula neritina, a colonial animal packing powerful symbionts and potential medicines.</title>
        <authorList>
            <person name="Rayko M."/>
        </authorList>
    </citation>
    <scope>NUCLEOTIDE SEQUENCE [LARGE SCALE GENOMIC DNA]</scope>
    <source>
        <strain evidence="2">Kwan_BN1</strain>
    </source>
</reference>
<evidence type="ECO:0000313" key="3">
    <source>
        <dbReference type="Proteomes" id="UP000593567"/>
    </source>
</evidence>
<dbReference type="Proteomes" id="UP000593567">
    <property type="component" value="Unassembled WGS sequence"/>
</dbReference>
<feature type="region of interest" description="Disordered" evidence="1">
    <location>
        <begin position="1"/>
        <end position="60"/>
    </location>
</feature>
<organism evidence="2 3">
    <name type="scientific">Bugula neritina</name>
    <name type="common">Brown bryozoan</name>
    <name type="synonym">Sertularia neritina</name>
    <dbReference type="NCBI Taxonomy" id="10212"/>
    <lineage>
        <taxon>Eukaryota</taxon>
        <taxon>Metazoa</taxon>
        <taxon>Spiralia</taxon>
        <taxon>Lophotrochozoa</taxon>
        <taxon>Bryozoa</taxon>
        <taxon>Gymnolaemata</taxon>
        <taxon>Cheilostomatida</taxon>
        <taxon>Flustrina</taxon>
        <taxon>Buguloidea</taxon>
        <taxon>Bugulidae</taxon>
        <taxon>Bugula</taxon>
    </lineage>
</organism>
<name>A0A7J7JI03_BUGNE</name>
<dbReference type="AlphaFoldDB" id="A0A7J7JI03"/>
<sequence length="168" mass="18114">MASGGKQNSLEAAETEPIEPSPQSLTSSTSEAPTVPHPSPAARTEAKRNDQPDCKSGTSTEEWIAKEVENLTIIPTIIRILPEVKTDMGSESMTASLTDSKTITKSSGCIMPTTTNETLASTSSDSSCKVAKFTNTIASIMPNAYKYKRLLFYVYQDETMALATLHMT</sequence>
<keyword evidence="3" id="KW-1185">Reference proteome</keyword>
<evidence type="ECO:0000313" key="2">
    <source>
        <dbReference type="EMBL" id="KAF6025910.1"/>
    </source>
</evidence>
<dbReference type="EMBL" id="VXIV02002399">
    <property type="protein sequence ID" value="KAF6025910.1"/>
    <property type="molecule type" value="Genomic_DNA"/>
</dbReference>
<feature type="compositionally biased region" description="Basic and acidic residues" evidence="1">
    <location>
        <begin position="44"/>
        <end position="53"/>
    </location>
</feature>
<proteinExistence type="predicted"/>
<feature type="compositionally biased region" description="Polar residues" evidence="1">
    <location>
        <begin position="21"/>
        <end position="32"/>
    </location>
</feature>